<protein>
    <submittedName>
        <fullName evidence="1">Uncharacterized protein</fullName>
    </submittedName>
</protein>
<dbReference type="Proteomes" id="UP000187283">
    <property type="component" value="Unassembled WGS sequence"/>
</dbReference>
<proteinExistence type="predicted"/>
<accession>A0A1R1XXR5</accession>
<dbReference type="EMBL" id="LSSN01001526">
    <property type="protein sequence ID" value="OMJ19304.1"/>
    <property type="molecule type" value="Genomic_DNA"/>
</dbReference>
<keyword evidence="2" id="KW-1185">Reference proteome</keyword>
<dbReference type="OrthoDB" id="5588518at2759"/>
<evidence type="ECO:0000313" key="1">
    <source>
        <dbReference type="EMBL" id="OMJ19304.1"/>
    </source>
</evidence>
<evidence type="ECO:0000313" key="2">
    <source>
        <dbReference type="Proteomes" id="UP000187283"/>
    </source>
</evidence>
<feature type="non-terminal residue" evidence="1">
    <location>
        <position position="50"/>
    </location>
</feature>
<gene>
    <name evidence="1" type="ORF">AYI70_g4818</name>
</gene>
<reference evidence="1 2" key="1">
    <citation type="submission" date="2017-01" db="EMBL/GenBank/DDBJ databases">
        <authorList>
            <person name="Mah S.A."/>
            <person name="Swanson W.J."/>
            <person name="Moy G.W."/>
            <person name="Vacquier V.D."/>
        </authorList>
    </citation>
    <scope>NUCLEOTIDE SEQUENCE [LARGE SCALE GENOMIC DNA]</scope>
    <source>
        <strain evidence="1 2">GSMNP</strain>
    </source>
</reference>
<dbReference type="AlphaFoldDB" id="A0A1R1XXR5"/>
<sequence>MNPDLKLGLQDIGKMHMGTFRTAKRLSKMKIVDQKFKKFCPCSNLCVPDT</sequence>
<name>A0A1R1XXR5_9FUNG</name>
<comment type="caution">
    <text evidence="1">The sequence shown here is derived from an EMBL/GenBank/DDBJ whole genome shotgun (WGS) entry which is preliminary data.</text>
</comment>
<organism evidence="1 2">
    <name type="scientific">Smittium culicis</name>
    <dbReference type="NCBI Taxonomy" id="133412"/>
    <lineage>
        <taxon>Eukaryota</taxon>
        <taxon>Fungi</taxon>
        <taxon>Fungi incertae sedis</taxon>
        <taxon>Zoopagomycota</taxon>
        <taxon>Kickxellomycotina</taxon>
        <taxon>Harpellomycetes</taxon>
        <taxon>Harpellales</taxon>
        <taxon>Legeriomycetaceae</taxon>
        <taxon>Smittium</taxon>
    </lineage>
</organism>